<dbReference type="PANTHER" id="PTHR45726">
    <property type="entry name" value="LEUKOTRIENE A-4 HYDROLASE"/>
    <property type="match status" value="1"/>
</dbReference>
<evidence type="ECO:0000313" key="3">
    <source>
        <dbReference type="Proteomes" id="UP000011864"/>
    </source>
</evidence>
<dbReference type="AlphaFoldDB" id="M4RT89"/>
<dbReference type="PANTHER" id="PTHR45726:SF3">
    <property type="entry name" value="LEUKOTRIENE A-4 HYDROLASE"/>
    <property type="match status" value="1"/>
</dbReference>
<sequence>MFIKYIIVAALASTILSSCSEDTASNTTATPKVDQSGPAIEEAIKAIQVGKDYHSFANPESIKVTHLNLDLTVDFAKKVLVGTAQLDFQKVDSHATQLILDTRDLTINSVTAMGNALNFDVVSGDSFLGAALTIDVPADVDSVLISYQTSPKASGVQWLTPQQTAGKNIRFCSHKRKLFTHVVLFLCKTLLKSE</sequence>
<gene>
    <name evidence="2" type="ORF">C427_3765</name>
</gene>
<name>M4RT89_9ALTE</name>
<dbReference type="STRING" id="1129794.C427_3765"/>
<dbReference type="InterPro" id="IPR034015">
    <property type="entry name" value="M1_LTA4H"/>
</dbReference>
<dbReference type="Gene3D" id="2.60.40.1730">
    <property type="entry name" value="tricorn interacting facor f3 domain"/>
    <property type="match status" value="1"/>
</dbReference>
<reference evidence="2 3" key="1">
    <citation type="journal article" date="2013" name="Genome Announc.">
        <title>Complete Genome Sequence of Glaciecola psychrophila Strain 170T.</title>
        <authorList>
            <person name="Yin J."/>
            <person name="Chen J."/>
            <person name="Liu G."/>
            <person name="Yu Y."/>
            <person name="Song L."/>
            <person name="Wang X."/>
            <person name="Qu X."/>
        </authorList>
    </citation>
    <scope>NUCLEOTIDE SEQUENCE [LARGE SCALE GENOMIC DNA]</scope>
    <source>
        <strain evidence="2 3">170</strain>
    </source>
</reference>
<keyword evidence="1" id="KW-0732">Signal</keyword>
<dbReference type="Proteomes" id="UP000011864">
    <property type="component" value="Chromosome"/>
</dbReference>
<dbReference type="EMBL" id="CP003837">
    <property type="protein sequence ID" value="AGH45873.1"/>
    <property type="molecule type" value="Genomic_DNA"/>
</dbReference>
<feature type="chain" id="PRO_5004057391" evidence="1">
    <location>
        <begin position="21"/>
        <end position="194"/>
    </location>
</feature>
<dbReference type="PATRIC" id="fig|1129794.4.peg.3751"/>
<dbReference type="PROSITE" id="PS51257">
    <property type="entry name" value="PROKAR_LIPOPROTEIN"/>
    <property type="match status" value="1"/>
</dbReference>
<evidence type="ECO:0000313" key="2">
    <source>
        <dbReference type="EMBL" id="AGH45873.1"/>
    </source>
</evidence>
<dbReference type="KEGG" id="gps:C427_3765"/>
<dbReference type="InterPro" id="IPR042097">
    <property type="entry name" value="Aminopeptidase_N-like_N_sf"/>
</dbReference>
<proteinExistence type="predicted"/>
<dbReference type="SUPFAM" id="SSF63737">
    <property type="entry name" value="Leukotriene A4 hydrolase N-terminal domain"/>
    <property type="match status" value="1"/>
</dbReference>
<feature type="signal peptide" evidence="1">
    <location>
        <begin position="1"/>
        <end position="20"/>
    </location>
</feature>
<keyword evidence="3" id="KW-1185">Reference proteome</keyword>
<accession>M4RT89</accession>
<dbReference type="eggNOG" id="COG0308">
    <property type="taxonomic scope" value="Bacteria"/>
</dbReference>
<dbReference type="HOGENOM" id="CLU_1401293_0_0_6"/>
<organism evidence="2 3">
    <name type="scientific">Paraglaciecola psychrophila 170</name>
    <dbReference type="NCBI Taxonomy" id="1129794"/>
    <lineage>
        <taxon>Bacteria</taxon>
        <taxon>Pseudomonadati</taxon>
        <taxon>Pseudomonadota</taxon>
        <taxon>Gammaproteobacteria</taxon>
        <taxon>Alteromonadales</taxon>
        <taxon>Alteromonadaceae</taxon>
        <taxon>Paraglaciecola</taxon>
    </lineage>
</organism>
<protein>
    <submittedName>
        <fullName evidence="2">Uncharacterized protein</fullName>
    </submittedName>
</protein>
<evidence type="ECO:0000256" key="1">
    <source>
        <dbReference type="SAM" id="SignalP"/>
    </source>
</evidence>